<protein>
    <submittedName>
        <fullName evidence="6">ABC-2 type transport system ATP-binding protein</fullName>
    </submittedName>
</protein>
<dbReference type="Pfam" id="PF00005">
    <property type="entry name" value="ABC_tran"/>
    <property type="match status" value="1"/>
</dbReference>
<dbReference type="PROSITE" id="PS00211">
    <property type="entry name" value="ABC_TRANSPORTER_1"/>
    <property type="match status" value="1"/>
</dbReference>
<dbReference type="InterPro" id="IPR003593">
    <property type="entry name" value="AAA+_ATPase"/>
</dbReference>
<accession>A0ABS2R5Y3</accession>
<evidence type="ECO:0000256" key="3">
    <source>
        <dbReference type="ARBA" id="ARBA00022741"/>
    </source>
</evidence>
<dbReference type="Gene3D" id="3.40.50.300">
    <property type="entry name" value="P-loop containing nucleotide triphosphate hydrolases"/>
    <property type="match status" value="1"/>
</dbReference>
<feature type="domain" description="ABC transporter" evidence="5">
    <location>
        <begin position="2"/>
        <end position="231"/>
    </location>
</feature>
<keyword evidence="4 6" id="KW-0067">ATP-binding</keyword>
<evidence type="ECO:0000256" key="2">
    <source>
        <dbReference type="ARBA" id="ARBA00022448"/>
    </source>
</evidence>
<sequence>MLEVKNVSKKFKSNEFFSLQDVSFSIKPGEIVGLIGKNGAGKTTLMKMIAKTIKPTSGTIIYQGKDIFSGDNLLHNVGLMIEAVYYSHLSAYRNLEFYLQIHNQKQYHENIEKVLDLVGLLEKKDQKPSGFSFGMKQRLGLALCLVTNPEFLILDEPFVGLDPNGVEMLIKTLKKWAEERKTTILISSHQLNELEELAERYLFIENGRLKDDFIQSQENITIIQLSKPVNSFDSIKKKYSGQITLTGDGDYLEVNLKGESFNSLLVDLTKENQIVAITTKENTIQKYFKEENDHE</sequence>
<dbReference type="RefSeq" id="WP_077113712.1">
    <property type="nucleotide sequence ID" value="NZ_JAFBFH010000005.1"/>
</dbReference>
<organism evidence="6 7">
    <name type="scientific">Siminovitchia thermophila</name>
    <dbReference type="NCBI Taxonomy" id="1245522"/>
    <lineage>
        <taxon>Bacteria</taxon>
        <taxon>Bacillati</taxon>
        <taxon>Bacillota</taxon>
        <taxon>Bacilli</taxon>
        <taxon>Bacillales</taxon>
        <taxon>Bacillaceae</taxon>
        <taxon>Siminovitchia</taxon>
    </lineage>
</organism>
<reference evidence="6 7" key="1">
    <citation type="submission" date="2021-01" db="EMBL/GenBank/DDBJ databases">
        <title>Genomic Encyclopedia of Type Strains, Phase IV (KMG-IV): sequencing the most valuable type-strain genomes for metagenomic binning, comparative biology and taxonomic classification.</title>
        <authorList>
            <person name="Goeker M."/>
        </authorList>
    </citation>
    <scope>NUCLEOTIDE SEQUENCE [LARGE SCALE GENOMIC DNA]</scope>
    <source>
        <strain evidence="6 7">DSM 105453</strain>
    </source>
</reference>
<dbReference type="PANTHER" id="PTHR43335:SF4">
    <property type="entry name" value="ABC TRANSPORTER, ATP-BINDING PROTEIN"/>
    <property type="match status" value="1"/>
</dbReference>
<comment type="caution">
    <text evidence="6">The sequence shown here is derived from an EMBL/GenBank/DDBJ whole genome shotgun (WGS) entry which is preliminary data.</text>
</comment>
<dbReference type="GO" id="GO:0005524">
    <property type="term" value="F:ATP binding"/>
    <property type="evidence" value="ECO:0007669"/>
    <property type="project" value="UniProtKB-KW"/>
</dbReference>
<keyword evidence="3" id="KW-0547">Nucleotide-binding</keyword>
<evidence type="ECO:0000256" key="4">
    <source>
        <dbReference type="ARBA" id="ARBA00022840"/>
    </source>
</evidence>
<dbReference type="InterPro" id="IPR027417">
    <property type="entry name" value="P-loop_NTPase"/>
</dbReference>
<comment type="similarity">
    <text evidence="1">Belongs to the ABC transporter superfamily.</text>
</comment>
<dbReference type="PANTHER" id="PTHR43335">
    <property type="entry name" value="ABC TRANSPORTER, ATP-BINDING PROTEIN"/>
    <property type="match status" value="1"/>
</dbReference>
<dbReference type="InterPro" id="IPR003439">
    <property type="entry name" value="ABC_transporter-like_ATP-bd"/>
</dbReference>
<keyword evidence="2" id="KW-0813">Transport</keyword>
<evidence type="ECO:0000313" key="7">
    <source>
        <dbReference type="Proteomes" id="UP000823485"/>
    </source>
</evidence>
<evidence type="ECO:0000256" key="1">
    <source>
        <dbReference type="ARBA" id="ARBA00005417"/>
    </source>
</evidence>
<dbReference type="InterPro" id="IPR017871">
    <property type="entry name" value="ABC_transporter-like_CS"/>
</dbReference>
<dbReference type="PROSITE" id="PS50893">
    <property type="entry name" value="ABC_TRANSPORTER_2"/>
    <property type="match status" value="1"/>
</dbReference>
<keyword evidence="7" id="KW-1185">Reference proteome</keyword>
<dbReference type="SUPFAM" id="SSF52540">
    <property type="entry name" value="P-loop containing nucleoside triphosphate hydrolases"/>
    <property type="match status" value="1"/>
</dbReference>
<gene>
    <name evidence="6" type="ORF">JOC94_001003</name>
</gene>
<evidence type="ECO:0000259" key="5">
    <source>
        <dbReference type="PROSITE" id="PS50893"/>
    </source>
</evidence>
<name>A0ABS2R5Y3_9BACI</name>
<evidence type="ECO:0000313" key="6">
    <source>
        <dbReference type="EMBL" id="MBM7714031.1"/>
    </source>
</evidence>
<dbReference type="Proteomes" id="UP000823485">
    <property type="component" value="Unassembled WGS sequence"/>
</dbReference>
<proteinExistence type="inferred from homology"/>
<dbReference type="SMART" id="SM00382">
    <property type="entry name" value="AAA"/>
    <property type="match status" value="1"/>
</dbReference>
<dbReference type="EMBL" id="JAFBFH010000005">
    <property type="protein sequence ID" value="MBM7714031.1"/>
    <property type="molecule type" value="Genomic_DNA"/>
</dbReference>